<dbReference type="SMART" id="SM00382">
    <property type="entry name" value="AAA"/>
    <property type="match status" value="1"/>
</dbReference>
<keyword evidence="2" id="KW-0813">Transport</keyword>
<protein>
    <submittedName>
        <fullName evidence="7">ABC-type multidrug transport system ATPase component</fullName>
    </submittedName>
</protein>
<gene>
    <name evidence="7" type="ORF">BROSI_A1284</name>
</gene>
<dbReference type="PROSITE" id="PS00211">
    <property type="entry name" value="ABC_TRANSPORTER_1"/>
    <property type="match status" value="1"/>
</dbReference>
<dbReference type="PANTHER" id="PTHR43582">
    <property type="entry name" value="LINEARMYCIN RESISTANCE ATP-BINDING PROTEIN LNRL"/>
    <property type="match status" value="1"/>
</dbReference>
<dbReference type="RefSeq" id="WP_052562876.1">
    <property type="nucleotide sequence ID" value="NZ_BAFN01000001.1"/>
</dbReference>
<dbReference type="Proteomes" id="UP000032309">
    <property type="component" value="Unassembled WGS sequence"/>
</dbReference>
<comment type="subcellular location">
    <subcellularLocation>
        <location evidence="1">Cell membrane</location>
        <topology evidence="1">Peripheral membrane protein</topology>
        <orientation evidence="1">Cytoplasmic side</orientation>
    </subcellularLocation>
</comment>
<keyword evidence="3" id="KW-0547">Nucleotide-binding</keyword>
<accession>A0ABQ0JVF8</accession>
<dbReference type="EMBL" id="BAFN01000001">
    <property type="protein sequence ID" value="GAN32769.1"/>
    <property type="molecule type" value="Genomic_DNA"/>
</dbReference>
<proteinExistence type="inferred from homology"/>
<keyword evidence="4" id="KW-0067">ATP-binding</keyword>
<reference evidence="8" key="1">
    <citation type="journal article" date="2015" name="Genome Announc.">
        <title>Draft Genome Sequence of an Anaerobic Ammonium-Oxidizing Bacterium, "Candidatus Brocadia sinica".</title>
        <authorList>
            <person name="Oshiki M."/>
            <person name="Shinyako-Hata K."/>
            <person name="Satoh H."/>
            <person name="Okabe S."/>
        </authorList>
    </citation>
    <scope>NUCLEOTIDE SEQUENCE [LARGE SCALE GENOMIC DNA]</scope>
    <source>
        <strain evidence="8">JPN1</strain>
    </source>
</reference>
<evidence type="ECO:0000256" key="1">
    <source>
        <dbReference type="ARBA" id="ARBA00004413"/>
    </source>
</evidence>
<evidence type="ECO:0000256" key="2">
    <source>
        <dbReference type="ARBA" id="ARBA00022448"/>
    </source>
</evidence>
<feature type="domain" description="ABC transporter" evidence="6">
    <location>
        <begin position="8"/>
        <end position="239"/>
    </location>
</feature>
<evidence type="ECO:0000259" key="6">
    <source>
        <dbReference type="PROSITE" id="PS50893"/>
    </source>
</evidence>
<dbReference type="InterPro" id="IPR027417">
    <property type="entry name" value="P-loop_NTPase"/>
</dbReference>
<evidence type="ECO:0000313" key="8">
    <source>
        <dbReference type="Proteomes" id="UP000032309"/>
    </source>
</evidence>
<comment type="caution">
    <text evidence="7">The sequence shown here is derived from an EMBL/GenBank/DDBJ whole genome shotgun (WGS) entry which is preliminary data.</text>
</comment>
<dbReference type="InterPro" id="IPR003593">
    <property type="entry name" value="AAA+_ATPase"/>
</dbReference>
<dbReference type="Pfam" id="PF00005">
    <property type="entry name" value="ABC_tran"/>
    <property type="match status" value="1"/>
</dbReference>
<dbReference type="InterPro" id="IPR025302">
    <property type="entry name" value="DrrA1/2-like_C"/>
</dbReference>
<dbReference type="PANTHER" id="PTHR43582:SF2">
    <property type="entry name" value="LINEARMYCIN RESISTANCE ATP-BINDING PROTEIN LNRL"/>
    <property type="match status" value="1"/>
</dbReference>
<dbReference type="Gene3D" id="3.40.50.300">
    <property type="entry name" value="P-loop containing nucleotide triphosphate hydrolases"/>
    <property type="match status" value="1"/>
</dbReference>
<evidence type="ECO:0000256" key="5">
    <source>
        <dbReference type="ARBA" id="ARBA00049985"/>
    </source>
</evidence>
<comment type="similarity">
    <text evidence="5">Belongs to the ABC transporter superfamily. Drug exporter-1 (DrugE1) (TC 3.A.1.105) family.</text>
</comment>
<dbReference type="SUPFAM" id="SSF52540">
    <property type="entry name" value="P-loop containing nucleoside triphosphate hydrolases"/>
    <property type="match status" value="1"/>
</dbReference>
<keyword evidence="8" id="KW-1185">Reference proteome</keyword>
<dbReference type="NCBIfam" id="TIGR01188">
    <property type="entry name" value="drrA"/>
    <property type="match status" value="1"/>
</dbReference>
<dbReference type="InterPro" id="IPR005894">
    <property type="entry name" value="DrrA"/>
</dbReference>
<organism evidence="7 8">
    <name type="scientific">Candidatus Brocadia sinica JPN1</name>
    <dbReference type="NCBI Taxonomy" id="1197129"/>
    <lineage>
        <taxon>Bacteria</taxon>
        <taxon>Pseudomonadati</taxon>
        <taxon>Planctomycetota</taxon>
        <taxon>Candidatus Brocadiia</taxon>
        <taxon>Candidatus Brocadiales</taxon>
        <taxon>Candidatus Brocadiaceae</taxon>
        <taxon>Candidatus Brocadia</taxon>
    </lineage>
</organism>
<dbReference type="PROSITE" id="PS50893">
    <property type="entry name" value="ABC_TRANSPORTER_2"/>
    <property type="match status" value="1"/>
</dbReference>
<evidence type="ECO:0000313" key="7">
    <source>
        <dbReference type="EMBL" id="GAN32769.1"/>
    </source>
</evidence>
<dbReference type="Pfam" id="PF13732">
    <property type="entry name" value="DrrA1-3_C"/>
    <property type="match status" value="1"/>
</dbReference>
<dbReference type="InterPro" id="IPR003439">
    <property type="entry name" value="ABC_transporter-like_ATP-bd"/>
</dbReference>
<evidence type="ECO:0000256" key="3">
    <source>
        <dbReference type="ARBA" id="ARBA00022741"/>
    </source>
</evidence>
<name>A0ABQ0JVF8_9BACT</name>
<dbReference type="InterPro" id="IPR017871">
    <property type="entry name" value="ABC_transporter-like_CS"/>
</dbReference>
<evidence type="ECO:0000256" key="4">
    <source>
        <dbReference type="ARBA" id="ARBA00022840"/>
    </source>
</evidence>
<sequence>MVQERKAIEVSGITKKYGPIIAVANVSFDVIEDEIFGFLGPNGAGKTTLVRMLTTLIKPTSGNARIAGYDVVKKPDAVRHHIGVVPQAMTSDLDLTGYENMDIYGRFYGVSSKERKERIGYLLETVGLMARAHDLVATYSGGMRRRLEIARVLVHRPEILFLDEPTLGLDPQSRHVVWDFLRKLREEDTMTVFLTTHYMEEAEALCSRVAIIDSGKIIALGSPGELKSRIPGNDIVSLTIENLSESIINRVKNLVYAHGVTLENNTIRVYVDSGAQNLPMLIEEIKSAGGKVLSAAIHEQSLEDVFIHYTGKSIREEEARKVSFLVGAGTPQKWGR</sequence>